<keyword evidence="1" id="KW-0472">Membrane</keyword>
<name>A0A1D3K8F5_PSEVE</name>
<organism evidence="2 3">
    <name type="scientific">Pseudomonas veronii 1YdBTEX2</name>
    <dbReference type="NCBI Taxonomy" id="1295141"/>
    <lineage>
        <taxon>Bacteria</taxon>
        <taxon>Pseudomonadati</taxon>
        <taxon>Pseudomonadota</taxon>
        <taxon>Gammaproteobacteria</taxon>
        <taxon>Pseudomonadales</taxon>
        <taxon>Pseudomonadaceae</taxon>
        <taxon>Pseudomonas</taxon>
    </lineage>
</organism>
<evidence type="ECO:0000256" key="1">
    <source>
        <dbReference type="SAM" id="Phobius"/>
    </source>
</evidence>
<dbReference type="AlphaFoldDB" id="A0A1D3K8F5"/>
<keyword evidence="1" id="KW-0812">Transmembrane</keyword>
<proteinExistence type="predicted"/>
<evidence type="ECO:0000313" key="3">
    <source>
        <dbReference type="Proteomes" id="UP000245431"/>
    </source>
</evidence>
<feature type="transmembrane region" description="Helical" evidence="1">
    <location>
        <begin position="12"/>
        <end position="35"/>
    </location>
</feature>
<sequence>MDKLEHVALRSNLALLWGGLACLLISIAVALAIWTHPYAGPDLRTEFCMVVVPGGALGVVFFLWGLCELRAGKKRTW</sequence>
<keyword evidence="1" id="KW-1133">Transmembrane helix</keyword>
<accession>A0A1D3K8F5</accession>
<protein>
    <submittedName>
        <fullName evidence="2">Hypothetical membrane protein</fullName>
    </submittedName>
</protein>
<reference evidence="3" key="1">
    <citation type="submission" date="2016-07" db="EMBL/GenBank/DDBJ databases">
        <authorList>
            <person name="Florea S."/>
            <person name="Webb J.S."/>
            <person name="Jaromczyk J."/>
            <person name="Schardl C.L."/>
        </authorList>
    </citation>
    <scope>NUCLEOTIDE SEQUENCE [LARGE SCALE GENOMIC DNA]</scope>
    <source>
        <strain evidence="3">1YdBTEX2</strain>
    </source>
</reference>
<evidence type="ECO:0000313" key="2">
    <source>
        <dbReference type="EMBL" id="SBW84590.1"/>
    </source>
</evidence>
<dbReference type="Proteomes" id="UP000245431">
    <property type="component" value="Chromosome PVE_r2"/>
</dbReference>
<feature type="transmembrane region" description="Helical" evidence="1">
    <location>
        <begin position="47"/>
        <end position="67"/>
    </location>
</feature>
<gene>
    <name evidence="2" type="ORF">PVE_R2G0564</name>
</gene>
<dbReference type="EMBL" id="LT599584">
    <property type="protein sequence ID" value="SBW84590.1"/>
    <property type="molecule type" value="Genomic_DNA"/>
</dbReference>
<dbReference type="PROSITE" id="PS51257">
    <property type="entry name" value="PROKAR_LIPOPROTEIN"/>
    <property type="match status" value="1"/>
</dbReference>